<evidence type="ECO:0000259" key="3">
    <source>
        <dbReference type="Pfam" id="PF13538"/>
    </source>
</evidence>
<feature type="domain" description="UvrD-like helicase C-terminal" evidence="3">
    <location>
        <begin position="491"/>
        <end position="533"/>
    </location>
</feature>
<reference evidence="4 5" key="1">
    <citation type="submission" date="2018-09" db="EMBL/GenBank/DDBJ databases">
        <title>Complete genome sequence of Euzebya sp. DY32-46 isolated from seawater of Pacific Ocean.</title>
        <authorList>
            <person name="Xu L."/>
            <person name="Wu Y.-H."/>
            <person name="Xu X.-W."/>
        </authorList>
    </citation>
    <scope>NUCLEOTIDE SEQUENCE [LARGE SCALE GENOMIC DNA]</scope>
    <source>
        <strain evidence="4 5">DY32-46</strain>
    </source>
</reference>
<evidence type="ECO:0000259" key="1">
    <source>
        <dbReference type="Pfam" id="PF08378"/>
    </source>
</evidence>
<dbReference type="InterPro" id="IPR027417">
    <property type="entry name" value="P-loop_NTPase"/>
</dbReference>
<dbReference type="Pfam" id="PF13191">
    <property type="entry name" value="AAA_16"/>
    <property type="match status" value="1"/>
</dbReference>
<dbReference type="SUPFAM" id="SSF52540">
    <property type="entry name" value="P-loop containing nucleoside triphosphate hydrolases"/>
    <property type="match status" value="1"/>
</dbReference>
<dbReference type="Pfam" id="PF08378">
    <property type="entry name" value="NERD"/>
    <property type="match status" value="1"/>
</dbReference>
<dbReference type="InterPro" id="IPR027785">
    <property type="entry name" value="UvrD-like_helicase_C"/>
</dbReference>
<keyword evidence="5" id="KW-1185">Reference proteome</keyword>
<dbReference type="InterPro" id="IPR041664">
    <property type="entry name" value="AAA_16"/>
</dbReference>
<protein>
    <recommendedName>
        <fullName evidence="6">DNA helicase</fullName>
    </recommendedName>
</protein>
<dbReference type="KEGG" id="euz:DVS28_a0258"/>
<evidence type="ECO:0000313" key="4">
    <source>
        <dbReference type="EMBL" id="AXV04965.1"/>
    </source>
</evidence>
<organism evidence="4 5">
    <name type="scientific">Euzebya pacifica</name>
    <dbReference type="NCBI Taxonomy" id="1608957"/>
    <lineage>
        <taxon>Bacteria</taxon>
        <taxon>Bacillati</taxon>
        <taxon>Actinomycetota</taxon>
        <taxon>Nitriliruptoria</taxon>
        <taxon>Euzebyales</taxon>
    </lineage>
</organism>
<dbReference type="InterPro" id="IPR011528">
    <property type="entry name" value="NERD"/>
</dbReference>
<sequence>MGDRGVEARWAEGTSPAERIVHDTLRLAVASDVRLLPQVMLRVGERGTAQEVEADLIVVDPAHGVTVVEVKGGTMLFDPGRNLWRRREAAGQEVRDPVAQVKRALAIVKRHLDQSRFPVEAIPFRWVVATPDCTLDSPGEGLLPEELLWDARALGEMAGALARTQGKPDGGTTPIGEVRAEAIARALRGRAVEGTPSDAARVAAHEQQVVALTESHRNVMHQFLRHQRVLVRGAAGTGKTMLALEVAALHASQGARVLVTCWHKLLATHLREGLLNRLSTFGSPAADDVTDDPTGRVVVTDLASLAGGAEPPAGADPREWFYEVLPDRLSPDATGGPFDVIVLDEAQDPGELWHLALAGLSVDGGRWFAFADRQQDLFGTAPALKDFVDVAHELRENFRNTRQIAAFATWFGDVETDCLTGDGPEVVKVAVPADRIVGRTTEIAKKLRRDEGYRPDQVAAIWLFHNPWKHDPDGLVAQHRGGEMVTTNSAAFKGMEREVVVLGIDLRPGLPLDDLKRLVYTAATRARSKLVVVADPDQLRQAELYILAGLFKRSSPSTPG</sequence>
<gene>
    <name evidence="4" type="ORF">DVS28_a0258</name>
</gene>
<feature type="domain" description="NERD" evidence="1">
    <location>
        <begin position="17"/>
        <end position="120"/>
    </location>
</feature>
<evidence type="ECO:0008006" key="6">
    <source>
        <dbReference type="Google" id="ProtNLM"/>
    </source>
</evidence>
<evidence type="ECO:0000259" key="2">
    <source>
        <dbReference type="Pfam" id="PF13191"/>
    </source>
</evidence>
<dbReference type="Proteomes" id="UP000264006">
    <property type="component" value="Chromosome"/>
</dbReference>
<dbReference type="Pfam" id="PF13538">
    <property type="entry name" value="UvrD_C_2"/>
    <property type="match status" value="1"/>
</dbReference>
<proteinExistence type="predicted"/>
<accession>A0A346XRW8</accession>
<feature type="domain" description="Orc1-like AAA ATPase" evidence="2">
    <location>
        <begin position="206"/>
        <end position="351"/>
    </location>
</feature>
<evidence type="ECO:0000313" key="5">
    <source>
        <dbReference type="Proteomes" id="UP000264006"/>
    </source>
</evidence>
<dbReference type="EMBL" id="CP031165">
    <property type="protein sequence ID" value="AXV04965.1"/>
    <property type="molecule type" value="Genomic_DNA"/>
</dbReference>
<name>A0A346XRW8_9ACTN</name>
<dbReference type="AlphaFoldDB" id="A0A346XRW8"/>
<dbReference type="Gene3D" id="3.40.50.300">
    <property type="entry name" value="P-loop containing nucleotide triphosphate hydrolases"/>
    <property type="match status" value="1"/>
</dbReference>